<evidence type="ECO:0000313" key="4">
    <source>
        <dbReference type="Proteomes" id="UP000193144"/>
    </source>
</evidence>
<gene>
    <name evidence="3" type="ORF">BCR34DRAFT_281961</name>
</gene>
<accession>A0A1Y1ZT39</accession>
<feature type="compositionally biased region" description="Basic and acidic residues" evidence="1">
    <location>
        <begin position="222"/>
        <end position="262"/>
    </location>
</feature>
<feature type="compositionally biased region" description="Pro residues" evidence="1">
    <location>
        <begin position="305"/>
        <end position="314"/>
    </location>
</feature>
<dbReference type="STRING" id="1231657.A0A1Y1ZT39"/>
<feature type="compositionally biased region" description="Pro residues" evidence="1">
    <location>
        <begin position="264"/>
        <end position="276"/>
    </location>
</feature>
<name>A0A1Y1ZT39_9PLEO</name>
<evidence type="ECO:0000259" key="2">
    <source>
        <dbReference type="Pfam" id="PF26118"/>
    </source>
</evidence>
<feature type="compositionally biased region" description="Basic and acidic residues" evidence="1">
    <location>
        <begin position="315"/>
        <end position="326"/>
    </location>
</feature>
<comment type="caution">
    <text evidence="3">The sequence shown here is derived from an EMBL/GenBank/DDBJ whole genome shotgun (WGS) entry which is preliminary data.</text>
</comment>
<proteinExistence type="predicted"/>
<evidence type="ECO:0000256" key="1">
    <source>
        <dbReference type="SAM" id="MobiDB-lite"/>
    </source>
</evidence>
<dbReference type="Proteomes" id="UP000193144">
    <property type="component" value="Unassembled WGS sequence"/>
</dbReference>
<feature type="domain" description="DUF8035" evidence="2">
    <location>
        <begin position="467"/>
        <end position="521"/>
    </location>
</feature>
<feature type="compositionally biased region" description="Basic and acidic residues" evidence="1">
    <location>
        <begin position="17"/>
        <end position="31"/>
    </location>
</feature>
<organism evidence="3 4">
    <name type="scientific">Clohesyomyces aquaticus</name>
    <dbReference type="NCBI Taxonomy" id="1231657"/>
    <lineage>
        <taxon>Eukaryota</taxon>
        <taxon>Fungi</taxon>
        <taxon>Dikarya</taxon>
        <taxon>Ascomycota</taxon>
        <taxon>Pezizomycotina</taxon>
        <taxon>Dothideomycetes</taxon>
        <taxon>Pleosporomycetidae</taxon>
        <taxon>Pleosporales</taxon>
        <taxon>Lindgomycetaceae</taxon>
        <taxon>Clohesyomyces</taxon>
    </lineage>
</organism>
<dbReference type="EMBL" id="MCFA01000046">
    <property type="protein sequence ID" value="ORY12965.1"/>
    <property type="molecule type" value="Genomic_DNA"/>
</dbReference>
<protein>
    <recommendedName>
        <fullName evidence="2">DUF8035 domain-containing protein</fullName>
    </recommendedName>
</protein>
<dbReference type="AlphaFoldDB" id="A0A1Y1ZT39"/>
<dbReference type="Pfam" id="PF26118">
    <property type="entry name" value="DUF8035"/>
    <property type="match status" value="1"/>
</dbReference>
<keyword evidence="4" id="KW-1185">Reference proteome</keyword>
<feature type="compositionally biased region" description="Basic and acidic residues" evidence="1">
    <location>
        <begin position="160"/>
        <end position="215"/>
    </location>
</feature>
<feature type="compositionally biased region" description="Basic and acidic residues" evidence="1">
    <location>
        <begin position="343"/>
        <end position="355"/>
    </location>
</feature>
<sequence length="562" mass="66588">MSRRHYPTAELYEERQRDFYRNGNRSERSYDELDLDLSHGNPRRSAPDFFLRDDHRSSAGQMVVHERREESISRPAPRRREVEEDTLVIRGGRAPPPPPSSVREIERDDITIRRTGPETRRPREVEREETDITIRHRDASRPREDIQFRRGEGARGPPPRPREVDFEREEIKFQERIPTRNREVEREEVSYRRDDSRHGRENDTTHVSIRGRERSLPPPRSSRGELVAREHEEFVVRRREPSPPPREHMKEEIIIRRMEQERSPSPPPPPPPPPEPEAIVKPPIIQEIITHHRHIDHGVERARSPTPPPPPPSPPREDRLEIEIRRRDRSRGPGRGGFEEEFIFERDTRESKSRELQLASSSGRSISLPRRRFTAPANPDFELEAEYYNQRALERAFPGEAWDGATKDWTIVDVPPGTSRVRMEGIGGGAQEISWERYNGVRRAKFISGDDEYVTDFGPPASKPKSKDMWTEITKDLVLKEAIDAAGYDYEETDYFFYVMEYLKYEDVLQLVEISDDIRRKRKSRIRQIEYEREEIRDKKPGFEDRYYEHEVSYDRHRHRYR</sequence>
<feature type="compositionally biased region" description="Basic and acidic residues" evidence="1">
    <location>
        <begin position="64"/>
        <end position="82"/>
    </location>
</feature>
<reference evidence="3 4" key="1">
    <citation type="submission" date="2016-07" db="EMBL/GenBank/DDBJ databases">
        <title>Pervasive Adenine N6-methylation of Active Genes in Fungi.</title>
        <authorList>
            <consortium name="DOE Joint Genome Institute"/>
            <person name="Mondo S.J."/>
            <person name="Dannebaum R.O."/>
            <person name="Kuo R.C."/>
            <person name="Labutti K."/>
            <person name="Haridas S."/>
            <person name="Kuo A."/>
            <person name="Salamov A."/>
            <person name="Ahrendt S.R."/>
            <person name="Lipzen A."/>
            <person name="Sullivan W."/>
            <person name="Andreopoulos W.B."/>
            <person name="Clum A."/>
            <person name="Lindquist E."/>
            <person name="Daum C."/>
            <person name="Ramamoorthy G.K."/>
            <person name="Gryganskyi A."/>
            <person name="Culley D."/>
            <person name="Magnuson J.K."/>
            <person name="James T.Y."/>
            <person name="O'Malley M.A."/>
            <person name="Stajich J.E."/>
            <person name="Spatafora J.W."/>
            <person name="Visel A."/>
            <person name="Grigoriev I.V."/>
        </authorList>
    </citation>
    <scope>NUCLEOTIDE SEQUENCE [LARGE SCALE GENOMIC DNA]</scope>
    <source>
        <strain evidence="3 4">CBS 115471</strain>
    </source>
</reference>
<feature type="compositionally biased region" description="Basic and acidic residues" evidence="1">
    <location>
        <begin position="103"/>
        <end position="153"/>
    </location>
</feature>
<feature type="region of interest" description="Disordered" evidence="1">
    <location>
        <begin position="17"/>
        <end position="363"/>
    </location>
</feature>
<dbReference type="InterPro" id="IPR058348">
    <property type="entry name" value="DUF8035"/>
</dbReference>
<dbReference type="OrthoDB" id="5410752at2759"/>
<evidence type="ECO:0000313" key="3">
    <source>
        <dbReference type="EMBL" id="ORY12965.1"/>
    </source>
</evidence>